<evidence type="ECO:0000313" key="7">
    <source>
        <dbReference type="Proteomes" id="UP001139516"/>
    </source>
</evidence>
<dbReference type="CDD" id="cd01949">
    <property type="entry name" value="GGDEF"/>
    <property type="match status" value="1"/>
</dbReference>
<dbReference type="Proteomes" id="UP001139516">
    <property type="component" value="Unassembled WGS sequence"/>
</dbReference>
<dbReference type="Pfam" id="PF00990">
    <property type="entry name" value="GGDEF"/>
    <property type="match status" value="1"/>
</dbReference>
<feature type="transmembrane region" description="Helical" evidence="4">
    <location>
        <begin position="157"/>
        <end position="175"/>
    </location>
</feature>
<dbReference type="EMBL" id="JALPRX010000023">
    <property type="protein sequence ID" value="MCK8784053.1"/>
    <property type="molecule type" value="Genomic_DNA"/>
</dbReference>
<dbReference type="PANTHER" id="PTHR45138">
    <property type="entry name" value="REGULATORY COMPONENTS OF SENSORY TRANSDUCTION SYSTEM"/>
    <property type="match status" value="1"/>
</dbReference>
<accession>A0A9X1Y5X7</accession>
<evidence type="ECO:0000256" key="2">
    <source>
        <dbReference type="ARBA" id="ARBA00034247"/>
    </source>
</evidence>
<comment type="caution">
    <text evidence="6">The sequence shown here is derived from an EMBL/GenBank/DDBJ whole genome shotgun (WGS) entry which is preliminary data.</text>
</comment>
<dbReference type="InterPro" id="IPR050469">
    <property type="entry name" value="Diguanylate_Cyclase"/>
</dbReference>
<dbReference type="GO" id="GO:1902201">
    <property type="term" value="P:negative regulation of bacterial-type flagellum-dependent cell motility"/>
    <property type="evidence" value="ECO:0007669"/>
    <property type="project" value="TreeGrafter"/>
</dbReference>
<dbReference type="SMART" id="SM00267">
    <property type="entry name" value="GGDEF"/>
    <property type="match status" value="1"/>
</dbReference>
<dbReference type="InterPro" id="IPR029787">
    <property type="entry name" value="Nucleotide_cyclase"/>
</dbReference>
<dbReference type="InterPro" id="IPR000160">
    <property type="entry name" value="GGDEF_dom"/>
</dbReference>
<feature type="transmembrane region" description="Helical" evidence="4">
    <location>
        <begin position="35"/>
        <end position="56"/>
    </location>
</feature>
<proteinExistence type="predicted"/>
<dbReference type="GO" id="GO:0052621">
    <property type="term" value="F:diguanylate cyclase activity"/>
    <property type="evidence" value="ECO:0007669"/>
    <property type="project" value="UniProtKB-EC"/>
</dbReference>
<dbReference type="AlphaFoldDB" id="A0A9X1Y5X7"/>
<feature type="transmembrane region" description="Helical" evidence="4">
    <location>
        <begin position="127"/>
        <end position="145"/>
    </location>
</feature>
<dbReference type="PANTHER" id="PTHR45138:SF9">
    <property type="entry name" value="DIGUANYLATE CYCLASE DGCM-RELATED"/>
    <property type="match status" value="1"/>
</dbReference>
<keyword evidence="4" id="KW-0472">Membrane</keyword>
<dbReference type="SUPFAM" id="SSF55073">
    <property type="entry name" value="Nucleotide cyclase"/>
    <property type="match status" value="1"/>
</dbReference>
<feature type="transmembrane region" description="Helical" evidence="4">
    <location>
        <begin position="195"/>
        <end position="214"/>
    </location>
</feature>
<dbReference type="FunFam" id="3.30.70.270:FF:000001">
    <property type="entry name" value="Diguanylate cyclase domain protein"/>
    <property type="match status" value="1"/>
</dbReference>
<keyword evidence="4" id="KW-1133">Transmembrane helix</keyword>
<dbReference type="PROSITE" id="PS50887">
    <property type="entry name" value="GGDEF"/>
    <property type="match status" value="1"/>
</dbReference>
<evidence type="ECO:0000259" key="5">
    <source>
        <dbReference type="PROSITE" id="PS50887"/>
    </source>
</evidence>
<dbReference type="Gene3D" id="3.30.70.270">
    <property type="match status" value="1"/>
</dbReference>
<dbReference type="RefSeq" id="WP_248666179.1">
    <property type="nucleotide sequence ID" value="NZ_JALPRX010000023.1"/>
</dbReference>
<feature type="domain" description="GGDEF" evidence="5">
    <location>
        <begin position="259"/>
        <end position="394"/>
    </location>
</feature>
<name>A0A9X1Y5X7_9PROT</name>
<feature type="compositionally biased region" description="Basic and acidic residues" evidence="3">
    <location>
        <begin position="384"/>
        <end position="406"/>
    </location>
</feature>
<dbReference type="GO" id="GO:0043709">
    <property type="term" value="P:cell adhesion involved in single-species biofilm formation"/>
    <property type="evidence" value="ECO:0007669"/>
    <property type="project" value="TreeGrafter"/>
</dbReference>
<evidence type="ECO:0000256" key="3">
    <source>
        <dbReference type="SAM" id="MobiDB-lite"/>
    </source>
</evidence>
<protein>
    <recommendedName>
        <fullName evidence="1">diguanylate cyclase</fullName>
        <ecNumber evidence="1">2.7.7.65</ecNumber>
    </recommendedName>
</protein>
<feature type="transmembrane region" description="Helical" evidence="4">
    <location>
        <begin position="62"/>
        <end position="80"/>
    </location>
</feature>
<feature type="region of interest" description="Disordered" evidence="3">
    <location>
        <begin position="384"/>
        <end position="414"/>
    </location>
</feature>
<keyword evidence="7" id="KW-1185">Reference proteome</keyword>
<comment type="catalytic activity">
    <reaction evidence="2">
        <text>2 GTP = 3',3'-c-di-GMP + 2 diphosphate</text>
        <dbReference type="Rhea" id="RHEA:24898"/>
        <dbReference type="ChEBI" id="CHEBI:33019"/>
        <dbReference type="ChEBI" id="CHEBI:37565"/>
        <dbReference type="ChEBI" id="CHEBI:58805"/>
        <dbReference type="EC" id="2.7.7.65"/>
    </reaction>
</comment>
<sequence length="414" mass="43972">MTFDLSTLLAVALLVVLMTTSACLLAWLQDRRDLAMLDMALANLAIGGGALARAVLPAQTAVPVGNCGILIACGLIWSASRRMQSSTRLAYAPPPLLPTGLLPLIALPFWGAACLLPEAVAGINPRMLAGNLLVLGLLVGALQELRATMRERTPAEWWLCALFGFAILFVGYRVAHALFAPQAAEAGPPEAGSAFVPTILGGLVFMLLASFGMVSMARERAERRHQNDARLDALTGLGNRRAFDEALWRLFARSRRRGRPLSLLLIDIDTFKAYNDRYGHPEGDACLRAVGRALARALHGIGLALRYGGEEFAVLLPGSGTEAALEVAERLRLAVRALDRPHAGAAAGVVTISLGLATAPARGGATPAGLVNAADRALYRAKREGRDRVCHEERPAAPEEAGEPRVLRASKLPG</sequence>
<evidence type="ECO:0000256" key="1">
    <source>
        <dbReference type="ARBA" id="ARBA00012528"/>
    </source>
</evidence>
<dbReference type="NCBIfam" id="TIGR00254">
    <property type="entry name" value="GGDEF"/>
    <property type="match status" value="1"/>
</dbReference>
<reference evidence="6" key="1">
    <citation type="submission" date="2022-04" db="EMBL/GenBank/DDBJ databases">
        <title>Roseomonas acroporae sp. nov., isolated from coral Acropora digitifera.</title>
        <authorList>
            <person name="Sun H."/>
        </authorList>
    </citation>
    <scope>NUCLEOTIDE SEQUENCE</scope>
    <source>
        <strain evidence="6">NAR14</strain>
    </source>
</reference>
<organism evidence="6 7">
    <name type="scientific">Roseomonas acroporae</name>
    <dbReference type="NCBI Taxonomy" id="2937791"/>
    <lineage>
        <taxon>Bacteria</taxon>
        <taxon>Pseudomonadati</taxon>
        <taxon>Pseudomonadota</taxon>
        <taxon>Alphaproteobacteria</taxon>
        <taxon>Acetobacterales</taxon>
        <taxon>Roseomonadaceae</taxon>
        <taxon>Roseomonas</taxon>
    </lineage>
</organism>
<feature type="transmembrane region" description="Helical" evidence="4">
    <location>
        <begin position="6"/>
        <end position="28"/>
    </location>
</feature>
<dbReference type="EC" id="2.7.7.65" evidence="1"/>
<evidence type="ECO:0000313" key="6">
    <source>
        <dbReference type="EMBL" id="MCK8784053.1"/>
    </source>
</evidence>
<feature type="transmembrane region" description="Helical" evidence="4">
    <location>
        <begin position="101"/>
        <end position="121"/>
    </location>
</feature>
<dbReference type="GO" id="GO:0005886">
    <property type="term" value="C:plasma membrane"/>
    <property type="evidence" value="ECO:0007669"/>
    <property type="project" value="TreeGrafter"/>
</dbReference>
<gene>
    <name evidence="6" type="ORF">M0638_06630</name>
</gene>
<keyword evidence="4" id="KW-0812">Transmembrane</keyword>
<evidence type="ECO:0000256" key="4">
    <source>
        <dbReference type="SAM" id="Phobius"/>
    </source>
</evidence>
<dbReference type="InterPro" id="IPR043128">
    <property type="entry name" value="Rev_trsase/Diguanyl_cyclase"/>
</dbReference>